<reference evidence="2" key="1">
    <citation type="submission" date="2020-11" db="EMBL/GenBank/DDBJ databases">
        <authorList>
            <consortium name="DOE Joint Genome Institute"/>
            <person name="Ahrendt S."/>
            <person name="Riley R."/>
            <person name="Andreopoulos W."/>
            <person name="Labutti K."/>
            <person name="Pangilinan J."/>
            <person name="Ruiz-Duenas F.J."/>
            <person name="Barrasa J.M."/>
            <person name="Sanchez-Garcia M."/>
            <person name="Camarero S."/>
            <person name="Miyauchi S."/>
            <person name="Serrano A."/>
            <person name="Linde D."/>
            <person name="Babiker R."/>
            <person name="Drula E."/>
            <person name="Ayuso-Fernandez I."/>
            <person name="Pacheco R."/>
            <person name="Padilla G."/>
            <person name="Ferreira P."/>
            <person name="Barriuso J."/>
            <person name="Kellner H."/>
            <person name="Castanera R."/>
            <person name="Alfaro M."/>
            <person name="Ramirez L."/>
            <person name="Pisabarro A.G."/>
            <person name="Kuo A."/>
            <person name="Tritt A."/>
            <person name="Lipzen A."/>
            <person name="He G."/>
            <person name="Yan M."/>
            <person name="Ng V."/>
            <person name="Cullen D."/>
            <person name="Martin F."/>
            <person name="Rosso M.-N."/>
            <person name="Henrissat B."/>
            <person name="Hibbett D."/>
            <person name="Martinez A.T."/>
            <person name="Grigoriev I.V."/>
        </authorList>
    </citation>
    <scope>NUCLEOTIDE SEQUENCE</scope>
    <source>
        <strain evidence="2">ATCC 90797</strain>
    </source>
</reference>
<proteinExistence type="predicted"/>
<comment type="caution">
    <text evidence="2">The sequence shown here is derived from an EMBL/GenBank/DDBJ whole genome shotgun (WGS) entry which is preliminary data.</text>
</comment>
<gene>
    <name evidence="2" type="ORF">BDN71DRAFT_1511220</name>
</gene>
<dbReference type="OrthoDB" id="10505414at2759"/>
<keyword evidence="3" id="KW-1185">Reference proteome</keyword>
<sequence length="357" mass="40596">MVKTCTQDQCQKAVLSYYHRNQDLLREKARARMARLRASNAFKSKEAATNVATSKRAAQAKYREGTYFVPKKLAGVSGLHPRIPLMFISNKESIIDSKKVLAAIIAEVTPIAYGEDAQCSDVSDGGCSSSENPSESEWEPADQGTQGVDHGGDFMALSPLLSKTTECQEVDWKNHKEVCQPIPRGQHTCAITQFNYRYGRYIHALALHVLGYSELPRSHERRDMTHERLDVWKKTSNRYAVVLHLRQNDHMTHFHPYHDYRLASIYRYHVSLLDIIEQGCKARAQSLLGIRQEKMTCVVVILFENKAGMGIGHSCFLHKVDKFGVNDYPRVSHHIVPQAFRRILLHKARKVRPDNVA</sequence>
<name>A0A9P6D485_PLEER</name>
<dbReference type="Proteomes" id="UP000807025">
    <property type="component" value="Unassembled WGS sequence"/>
</dbReference>
<dbReference type="EMBL" id="MU154640">
    <property type="protein sequence ID" value="KAF9490477.1"/>
    <property type="molecule type" value="Genomic_DNA"/>
</dbReference>
<dbReference type="AlphaFoldDB" id="A0A9P6D485"/>
<protein>
    <submittedName>
        <fullName evidence="2">Uncharacterized protein</fullName>
    </submittedName>
</protein>
<feature type="region of interest" description="Disordered" evidence="1">
    <location>
        <begin position="122"/>
        <end position="149"/>
    </location>
</feature>
<evidence type="ECO:0000256" key="1">
    <source>
        <dbReference type="SAM" id="MobiDB-lite"/>
    </source>
</evidence>
<accession>A0A9P6D485</accession>
<evidence type="ECO:0000313" key="3">
    <source>
        <dbReference type="Proteomes" id="UP000807025"/>
    </source>
</evidence>
<feature type="compositionally biased region" description="Low complexity" evidence="1">
    <location>
        <begin position="122"/>
        <end position="133"/>
    </location>
</feature>
<evidence type="ECO:0000313" key="2">
    <source>
        <dbReference type="EMBL" id="KAF9490477.1"/>
    </source>
</evidence>
<organism evidence="2 3">
    <name type="scientific">Pleurotus eryngii</name>
    <name type="common">Boletus of the steppes</name>
    <dbReference type="NCBI Taxonomy" id="5323"/>
    <lineage>
        <taxon>Eukaryota</taxon>
        <taxon>Fungi</taxon>
        <taxon>Dikarya</taxon>
        <taxon>Basidiomycota</taxon>
        <taxon>Agaricomycotina</taxon>
        <taxon>Agaricomycetes</taxon>
        <taxon>Agaricomycetidae</taxon>
        <taxon>Agaricales</taxon>
        <taxon>Pleurotineae</taxon>
        <taxon>Pleurotaceae</taxon>
        <taxon>Pleurotus</taxon>
    </lineage>
</organism>